<dbReference type="InterPro" id="IPR044524">
    <property type="entry name" value="Isoase_HisA-like"/>
</dbReference>
<dbReference type="EC" id="5.3.1.16" evidence="5 12"/>
<feature type="active site" description="Proton acceptor" evidence="12">
    <location>
        <position position="8"/>
    </location>
</feature>
<evidence type="ECO:0000256" key="10">
    <source>
        <dbReference type="ARBA" id="ARBA00023235"/>
    </source>
</evidence>
<name>A0A3S9T0F1_9FIRM</name>
<dbReference type="Proteomes" id="UP000267250">
    <property type="component" value="Chromosome"/>
</dbReference>
<comment type="subcellular location">
    <subcellularLocation>
        <location evidence="2 12 14">Cytoplasm</location>
    </subcellularLocation>
</comment>
<dbReference type="AlphaFoldDB" id="A0A3S9T0F1"/>
<dbReference type="InterPro" id="IPR006063">
    <property type="entry name" value="HisA_bact_arch"/>
</dbReference>
<dbReference type="InterPro" id="IPR011060">
    <property type="entry name" value="RibuloseP-bd_barrel"/>
</dbReference>
<dbReference type="CDD" id="cd04732">
    <property type="entry name" value="HisA"/>
    <property type="match status" value="1"/>
</dbReference>
<dbReference type="GO" id="GO:0005737">
    <property type="term" value="C:cytoplasm"/>
    <property type="evidence" value="ECO:0007669"/>
    <property type="project" value="UniProtKB-SubCell"/>
</dbReference>
<accession>A0A3S9T0F1</accession>
<dbReference type="Pfam" id="PF00977">
    <property type="entry name" value="His_biosynth"/>
    <property type="match status" value="1"/>
</dbReference>
<comment type="catalytic activity">
    <reaction evidence="1 12 14">
        <text>1-(5-phospho-beta-D-ribosyl)-5-[(5-phospho-beta-D-ribosylamino)methylideneamino]imidazole-4-carboxamide = 5-[(5-phospho-1-deoxy-D-ribulos-1-ylimino)methylamino]-1-(5-phospho-beta-D-ribosyl)imidazole-4-carboxamide</text>
        <dbReference type="Rhea" id="RHEA:15469"/>
        <dbReference type="ChEBI" id="CHEBI:58435"/>
        <dbReference type="ChEBI" id="CHEBI:58525"/>
        <dbReference type="EC" id="5.3.1.16"/>
    </reaction>
</comment>
<gene>
    <name evidence="12" type="primary">hisA</name>
    <name evidence="15" type="ORF">BBF96_11865</name>
</gene>
<dbReference type="InterPro" id="IPR013785">
    <property type="entry name" value="Aldolase_TIM"/>
</dbReference>
<dbReference type="NCBIfam" id="TIGR00007">
    <property type="entry name" value="1-(5-phosphoribosyl)-5-[(5-phosphoribosylamino)methylideneamino]imidazole-4-carboxamide isomerase"/>
    <property type="match status" value="1"/>
</dbReference>
<evidence type="ECO:0000256" key="12">
    <source>
        <dbReference type="HAMAP-Rule" id="MF_01014"/>
    </source>
</evidence>
<dbReference type="UniPathway" id="UPA00031">
    <property type="reaction ID" value="UER00009"/>
</dbReference>
<evidence type="ECO:0000256" key="6">
    <source>
        <dbReference type="ARBA" id="ARBA00018464"/>
    </source>
</evidence>
<evidence type="ECO:0000256" key="11">
    <source>
        <dbReference type="ARBA" id="ARBA00030547"/>
    </source>
</evidence>
<dbReference type="OrthoDB" id="9807749at2"/>
<protein>
    <recommendedName>
        <fullName evidence="6 12">1-(5-phosphoribosyl)-5-[(5-phosphoribosylamino)methylideneamino] imidazole-4-carboxamide isomerase</fullName>
        <ecNumber evidence="5 12">5.3.1.16</ecNumber>
    </recommendedName>
    <alternativeName>
        <fullName evidence="11 12">Phosphoribosylformimino-5-aminoimidazole carboxamide ribotide isomerase</fullName>
    </alternativeName>
</protein>
<evidence type="ECO:0000256" key="2">
    <source>
        <dbReference type="ARBA" id="ARBA00004496"/>
    </source>
</evidence>
<dbReference type="GO" id="GO:0003949">
    <property type="term" value="F:1-(5-phosphoribosyl)-5-[(5-phosphoribosylamino)methylideneamino]imidazole-4-carboxamide isomerase activity"/>
    <property type="evidence" value="ECO:0007669"/>
    <property type="project" value="UniProtKB-UniRule"/>
</dbReference>
<dbReference type="SUPFAM" id="SSF51366">
    <property type="entry name" value="Ribulose-phoshate binding barrel"/>
    <property type="match status" value="1"/>
</dbReference>
<evidence type="ECO:0000256" key="14">
    <source>
        <dbReference type="RuleBase" id="RU003658"/>
    </source>
</evidence>
<dbReference type="EMBL" id="CP016379">
    <property type="protein sequence ID" value="AZR74028.1"/>
    <property type="molecule type" value="Genomic_DNA"/>
</dbReference>
<keyword evidence="8 12" id="KW-0028">Amino-acid biosynthesis</keyword>
<evidence type="ECO:0000256" key="8">
    <source>
        <dbReference type="ARBA" id="ARBA00022605"/>
    </source>
</evidence>
<comment type="similarity">
    <text evidence="4 12 13">Belongs to the HisA/HisF family.</text>
</comment>
<dbReference type="InterPro" id="IPR023016">
    <property type="entry name" value="HisA/PriA"/>
</dbReference>
<comment type="pathway">
    <text evidence="3 12 14">Amino-acid biosynthesis; L-histidine biosynthesis; L-histidine from 5-phospho-alpha-D-ribose 1-diphosphate: step 4/9.</text>
</comment>
<dbReference type="GO" id="GO:0000162">
    <property type="term" value="P:L-tryptophan biosynthetic process"/>
    <property type="evidence" value="ECO:0007669"/>
    <property type="project" value="TreeGrafter"/>
</dbReference>
<evidence type="ECO:0000256" key="1">
    <source>
        <dbReference type="ARBA" id="ARBA00000901"/>
    </source>
</evidence>
<evidence type="ECO:0000256" key="4">
    <source>
        <dbReference type="ARBA" id="ARBA00009667"/>
    </source>
</evidence>
<keyword evidence="7 12" id="KW-0963">Cytoplasm</keyword>
<evidence type="ECO:0000256" key="9">
    <source>
        <dbReference type="ARBA" id="ARBA00023102"/>
    </source>
</evidence>
<evidence type="ECO:0000256" key="5">
    <source>
        <dbReference type="ARBA" id="ARBA00012550"/>
    </source>
</evidence>
<keyword evidence="16" id="KW-1185">Reference proteome</keyword>
<reference evidence="15 16" key="1">
    <citation type="submission" date="2016-07" db="EMBL/GenBank/DDBJ databases">
        <title>Genome and transcriptome analysis of iron-reducing fermentative bacteria Anoxybacter fermentans.</title>
        <authorList>
            <person name="Zeng X."/>
            <person name="Shao Z."/>
        </authorList>
    </citation>
    <scope>NUCLEOTIDE SEQUENCE [LARGE SCALE GENOMIC DNA]</scope>
    <source>
        <strain evidence="15 16">DY22613</strain>
    </source>
</reference>
<dbReference type="HAMAP" id="MF_01014">
    <property type="entry name" value="HisA"/>
    <property type="match status" value="1"/>
</dbReference>
<dbReference type="FunFam" id="3.20.20.70:FF:000009">
    <property type="entry name" value="1-(5-phosphoribosyl)-5-[(5-phosphoribosylamino)methylideneamino] imidazole-4-carboxamide isomerase"/>
    <property type="match status" value="1"/>
</dbReference>
<evidence type="ECO:0000313" key="16">
    <source>
        <dbReference type="Proteomes" id="UP000267250"/>
    </source>
</evidence>
<sequence length="238" mass="26188">MIIYPAIDLKDGRVVRLKQGDFNRETVFDDNPLSRARQFEKEGATWLHLVDLDGARDGCGANEAIVRKIKNKTNLKLQLGGGIRSLEKMEEWFKVGIDKLVIGTLALKEPLAIGEAVAKFGAEKLVISIDARDGKIATDGWLKQSGRNVLDFAKEMVDLGVSQVLYTDISRDGMLVGPDFQTLEKLVQIENLKIIASGGISSYEDLVKLKKIGVYGAIIGQALYQGILSLKEILQKMG</sequence>
<dbReference type="InterPro" id="IPR006062">
    <property type="entry name" value="His_biosynth"/>
</dbReference>
<feature type="active site" description="Proton donor" evidence="12">
    <location>
        <position position="130"/>
    </location>
</feature>
<proteinExistence type="inferred from homology"/>
<dbReference type="RefSeq" id="WP_127017375.1">
    <property type="nucleotide sequence ID" value="NZ_CP016379.1"/>
</dbReference>
<dbReference type="KEGG" id="aft:BBF96_11865"/>
<keyword evidence="10 12" id="KW-0413">Isomerase</keyword>
<evidence type="ECO:0000256" key="3">
    <source>
        <dbReference type="ARBA" id="ARBA00005133"/>
    </source>
</evidence>
<dbReference type="PANTHER" id="PTHR43090:SF2">
    <property type="entry name" value="1-(5-PHOSPHORIBOSYL)-5-[(5-PHOSPHORIBOSYLAMINO)METHYLIDENEAMINO] IMIDAZOLE-4-CARBOXAMIDE ISOMERASE"/>
    <property type="match status" value="1"/>
</dbReference>
<dbReference type="Gene3D" id="3.20.20.70">
    <property type="entry name" value="Aldolase class I"/>
    <property type="match status" value="1"/>
</dbReference>
<dbReference type="PANTHER" id="PTHR43090">
    <property type="entry name" value="1-(5-PHOSPHORIBOSYL)-5-[(5-PHOSPHORIBOSYLAMINO)METHYLIDENEAMINO] IMIDAZOLE-4-CARBOXAMIDE ISOMERASE"/>
    <property type="match status" value="1"/>
</dbReference>
<evidence type="ECO:0000256" key="13">
    <source>
        <dbReference type="RuleBase" id="RU003657"/>
    </source>
</evidence>
<evidence type="ECO:0000313" key="15">
    <source>
        <dbReference type="EMBL" id="AZR74028.1"/>
    </source>
</evidence>
<keyword evidence="9 12" id="KW-0368">Histidine biosynthesis</keyword>
<organism evidence="15 16">
    <name type="scientific">Anoxybacter fermentans</name>
    <dbReference type="NCBI Taxonomy" id="1323375"/>
    <lineage>
        <taxon>Bacteria</taxon>
        <taxon>Bacillati</taxon>
        <taxon>Bacillota</taxon>
        <taxon>Clostridia</taxon>
        <taxon>Halanaerobiales</taxon>
        <taxon>Anoxybacter</taxon>
    </lineage>
</organism>
<dbReference type="GO" id="GO:0000105">
    <property type="term" value="P:L-histidine biosynthetic process"/>
    <property type="evidence" value="ECO:0007669"/>
    <property type="project" value="UniProtKB-UniRule"/>
</dbReference>
<evidence type="ECO:0000256" key="7">
    <source>
        <dbReference type="ARBA" id="ARBA00022490"/>
    </source>
</evidence>